<evidence type="ECO:0000256" key="1">
    <source>
        <dbReference type="PIRSR" id="PIRSR605502-1"/>
    </source>
</evidence>
<dbReference type="AlphaFoldDB" id="B7PQ41"/>
<keyword evidence="1" id="KW-0460">Magnesium</keyword>
<reference evidence="2 4" key="1">
    <citation type="submission" date="2008-03" db="EMBL/GenBank/DDBJ databases">
        <title>Annotation of Ixodes scapularis.</title>
        <authorList>
            <consortium name="Ixodes scapularis Genome Project Consortium"/>
            <person name="Caler E."/>
            <person name="Hannick L.I."/>
            <person name="Bidwell S."/>
            <person name="Joardar V."/>
            <person name="Thiagarajan M."/>
            <person name="Amedeo P."/>
            <person name="Galinsky K.J."/>
            <person name="Schobel S."/>
            <person name="Inman J."/>
            <person name="Hostetler J."/>
            <person name="Miller J."/>
            <person name="Hammond M."/>
            <person name="Megy K."/>
            <person name="Lawson D."/>
            <person name="Kodira C."/>
            <person name="Sutton G."/>
            <person name="Meyer J."/>
            <person name="Hill C.A."/>
            <person name="Birren B."/>
            <person name="Nene V."/>
            <person name="Collins F."/>
            <person name="Alarcon-Chaidez F."/>
            <person name="Wikel S."/>
            <person name="Strausberg R."/>
        </authorList>
    </citation>
    <scope>NUCLEOTIDE SEQUENCE [LARGE SCALE GENOMIC DNA]</scope>
    <source>
        <strain evidence="4">Wikel</strain>
        <strain evidence="2">Wikel colony</strain>
    </source>
</reference>
<organism>
    <name type="scientific">Ixodes scapularis</name>
    <name type="common">Black-legged tick</name>
    <name type="synonym">Deer tick</name>
    <dbReference type="NCBI Taxonomy" id="6945"/>
    <lineage>
        <taxon>Eukaryota</taxon>
        <taxon>Metazoa</taxon>
        <taxon>Ecdysozoa</taxon>
        <taxon>Arthropoda</taxon>
        <taxon>Chelicerata</taxon>
        <taxon>Arachnida</taxon>
        <taxon>Acari</taxon>
        <taxon>Parasitiformes</taxon>
        <taxon>Ixodida</taxon>
        <taxon>Ixodoidea</taxon>
        <taxon>Ixodidae</taxon>
        <taxon>Ixodinae</taxon>
        <taxon>Ixodes</taxon>
    </lineage>
</organism>
<dbReference type="EMBL" id="ABJB010820869">
    <property type="status" value="NOT_ANNOTATED_CDS"/>
    <property type="molecule type" value="Genomic_DNA"/>
</dbReference>
<dbReference type="Proteomes" id="UP000001555">
    <property type="component" value="Unassembled WGS sequence"/>
</dbReference>
<dbReference type="PaxDb" id="6945-B7PQ41"/>
<dbReference type="Pfam" id="PF03747">
    <property type="entry name" value="ADP_ribosyl_GH"/>
    <property type="match status" value="1"/>
</dbReference>
<dbReference type="EMBL" id="ABJB010797505">
    <property type="status" value="NOT_ANNOTATED_CDS"/>
    <property type="molecule type" value="Genomic_DNA"/>
</dbReference>
<evidence type="ECO:0000313" key="2">
    <source>
        <dbReference type="EMBL" id="EEC08713.1"/>
    </source>
</evidence>
<dbReference type="HOGENOM" id="CLU_2239511_0_0_1"/>
<name>B7PQ41_IXOSC</name>
<gene>
    <name evidence="2" type="ORF">IscW_ISCW006690</name>
</gene>
<comment type="cofactor">
    <cofactor evidence="1">
        <name>Mg(2+)</name>
        <dbReference type="ChEBI" id="CHEBI:18420"/>
    </cofactor>
    <text evidence="1">Binds 2 magnesium ions per subunit.</text>
</comment>
<feature type="binding site" evidence="1">
    <location>
        <position position="59"/>
    </location>
    <ligand>
        <name>Mg(2+)</name>
        <dbReference type="ChEBI" id="CHEBI:18420"/>
        <label>1</label>
    </ligand>
</feature>
<dbReference type="VEuPathDB" id="VectorBase:ISCI006690"/>
<feature type="binding site" evidence="1">
    <location>
        <position position="60"/>
    </location>
    <ligand>
        <name>Mg(2+)</name>
        <dbReference type="ChEBI" id="CHEBI:18420"/>
        <label>1</label>
    </ligand>
</feature>
<protein>
    <submittedName>
        <fullName evidence="2 3">Adprhl2 protein, putative</fullName>
    </submittedName>
</protein>
<dbReference type="VEuPathDB" id="VectorBase:ISCW006690"/>
<evidence type="ECO:0000313" key="4">
    <source>
        <dbReference type="Proteomes" id="UP000001555"/>
    </source>
</evidence>
<dbReference type="VEuPathDB" id="VectorBase:ISCP_008521"/>
<keyword evidence="1" id="KW-0479">Metal-binding</keyword>
<proteinExistence type="predicted"/>
<sequence length="105" mass="11199">MQCMAIAIALKSNPKTPLDPVGFVDYLIAFMDKLEEATDGFNPYVRCLYFAIACGGDSDTIAAMAGNISGARHGISVIPGVLQRQCQGVDEMARLAESIEEAVSK</sequence>
<dbReference type="Gene3D" id="1.10.4080.10">
    <property type="entry name" value="ADP-ribosylation/Crystallin J1"/>
    <property type="match status" value="1"/>
</dbReference>
<dbReference type="GO" id="GO:0046872">
    <property type="term" value="F:metal ion binding"/>
    <property type="evidence" value="ECO:0007669"/>
    <property type="project" value="UniProtKB-KW"/>
</dbReference>
<dbReference type="SUPFAM" id="SSF101478">
    <property type="entry name" value="ADP-ribosylglycohydrolase"/>
    <property type="match status" value="1"/>
</dbReference>
<accession>B7PQ41</accession>
<evidence type="ECO:0000313" key="3">
    <source>
        <dbReference type="EnsemblMetazoa" id="ISCW006690-PA"/>
    </source>
</evidence>
<dbReference type="OrthoDB" id="410104at2759"/>
<reference evidence="3" key="2">
    <citation type="submission" date="2020-05" db="UniProtKB">
        <authorList>
            <consortium name="EnsemblMetazoa"/>
        </authorList>
    </citation>
    <scope>IDENTIFICATION</scope>
    <source>
        <strain evidence="3">wikel</strain>
    </source>
</reference>
<dbReference type="InterPro" id="IPR005502">
    <property type="entry name" value="Ribosyl_crysJ1"/>
</dbReference>
<dbReference type="InParanoid" id="B7PQ41"/>
<dbReference type="STRING" id="6945.B7PQ41"/>
<dbReference type="InterPro" id="IPR036705">
    <property type="entry name" value="Ribosyl_crysJ1_sf"/>
</dbReference>
<feature type="binding site" evidence="1">
    <location>
        <position position="57"/>
    </location>
    <ligand>
        <name>Mg(2+)</name>
        <dbReference type="ChEBI" id="CHEBI:18420"/>
        <label>1</label>
    </ligand>
</feature>
<dbReference type="EnsemblMetazoa" id="ISCW006690-RA">
    <property type="protein sequence ID" value="ISCW006690-PA"/>
    <property type="gene ID" value="ISCW006690"/>
</dbReference>
<dbReference type="EMBL" id="ABJB010090503">
    <property type="status" value="NOT_ANNOTATED_CDS"/>
    <property type="molecule type" value="Genomic_DNA"/>
</dbReference>
<dbReference type="EMBL" id="DS762631">
    <property type="protein sequence ID" value="EEC08713.1"/>
    <property type="molecule type" value="Genomic_DNA"/>
</dbReference>
<keyword evidence="4" id="KW-1185">Reference proteome</keyword>